<feature type="region of interest" description="Disordered" evidence="6">
    <location>
        <begin position="630"/>
        <end position="659"/>
    </location>
</feature>
<organism evidence="9 10">
    <name type="scientific">Rhodonia placenta</name>
    <dbReference type="NCBI Taxonomy" id="104341"/>
    <lineage>
        <taxon>Eukaryota</taxon>
        <taxon>Fungi</taxon>
        <taxon>Dikarya</taxon>
        <taxon>Basidiomycota</taxon>
        <taxon>Agaricomycotina</taxon>
        <taxon>Agaricomycetes</taxon>
        <taxon>Polyporales</taxon>
        <taxon>Adustoporiaceae</taxon>
        <taxon>Rhodonia</taxon>
    </lineage>
</organism>
<feature type="region of interest" description="Disordered" evidence="6">
    <location>
        <begin position="1572"/>
        <end position="1678"/>
    </location>
</feature>
<dbReference type="GO" id="GO:0003677">
    <property type="term" value="F:DNA binding"/>
    <property type="evidence" value="ECO:0007669"/>
    <property type="project" value="TreeGrafter"/>
</dbReference>
<evidence type="ECO:0000256" key="4">
    <source>
        <dbReference type="ARBA" id="ARBA00022840"/>
    </source>
</evidence>
<dbReference type="Pfam" id="PF00271">
    <property type="entry name" value="Helicase_C"/>
    <property type="match status" value="1"/>
</dbReference>
<feature type="region of interest" description="Disordered" evidence="6">
    <location>
        <begin position="553"/>
        <end position="575"/>
    </location>
</feature>
<dbReference type="GO" id="GO:0016887">
    <property type="term" value="F:ATP hydrolysis activity"/>
    <property type="evidence" value="ECO:0007669"/>
    <property type="project" value="TreeGrafter"/>
</dbReference>
<evidence type="ECO:0000259" key="8">
    <source>
        <dbReference type="PROSITE" id="PS51194"/>
    </source>
</evidence>
<dbReference type="SUPFAM" id="SSF54160">
    <property type="entry name" value="Chromo domain-like"/>
    <property type="match status" value="1"/>
</dbReference>
<evidence type="ECO:0000259" key="7">
    <source>
        <dbReference type="PROSITE" id="PS51192"/>
    </source>
</evidence>
<feature type="region of interest" description="Disordered" evidence="6">
    <location>
        <begin position="86"/>
        <end position="229"/>
    </location>
</feature>
<feature type="compositionally biased region" description="Basic and acidic residues" evidence="6">
    <location>
        <begin position="1572"/>
        <end position="1584"/>
    </location>
</feature>
<dbReference type="Pfam" id="PF00176">
    <property type="entry name" value="SNF2-rel_dom"/>
    <property type="match status" value="1"/>
</dbReference>
<keyword evidence="5" id="KW-0539">Nucleus</keyword>
<feature type="compositionally biased region" description="Polar residues" evidence="6">
    <location>
        <begin position="1452"/>
        <end position="1462"/>
    </location>
</feature>
<dbReference type="SMART" id="SM00490">
    <property type="entry name" value="HELICc"/>
    <property type="match status" value="1"/>
</dbReference>
<dbReference type="PROSITE" id="PS51192">
    <property type="entry name" value="HELICASE_ATP_BIND_1"/>
    <property type="match status" value="1"/>
</dbReference>
<feature type="region of interest" description="Disordered" evidence="6">
    <location>
        <begin position="342"/>
        <end position="367"/>
    </location>
</feature>
<dbReference type="InterPro" id="IPR027417">
    <property type="entry name" value="P-loop_NTPase"/>
</dbReference>
<evidence type="ECO:0000256" key="5">
    <source>
        <dbReference type="ARBA" id="ARBA00023242"/>
    </source>
</evidence>
<dbReference type="Gene3D" id="3.40.50.300">
    <property type="entry name" value="P-loop containing nucleotide triphosphate hydrolases"/>
    <property type="match status" value="1"/>
</dbReference>
<dbReference type="Gene3D" id="3.40.50.10810">
    <property type="entry name" value="Tandem AAA-ATPase domain"/>
    <property type="match status" value="1"/>
</dbReference>
<feature type="compositionally biased region" description="Basic residues" evidence="6">
    <location>
        <begin position="260"/>
        <end position="271"/>
    </location>
</feature>
<feature type="compositionally biased region" description="Basic residues" evidence="6">
    <location>
        <begin position="280"/>
        <end position="289"/>
    </location>
</feature>
<dbReference type="PANTHER" id="PTHR45623:SF17">
    <property type="entry name" value="CHROMODOMAIN-HELICASE-DNA-BINDING PROTEIN 3-RELATED"/>
    <property type="match status" value="1"/>
</dbReference>
<dbReference type="PANTHER" id="PTHR45623">
    <property type="entry name" value="CHROMODOMAIN-HELICASE-DNA-BINDING PROTEIN 3-RELATED-RELATED"/>
    <property type="match status" value="1"/>
</dbReference>
<dbReference type="Gene3D" id="2.40.50.40">
    <property type="match status" value="1"/>
</dbReference>
<feature type="compositionally biased region" description="Polar residues" evidence="6">
    <location>
        <begin position="1641"/>
        <end position="1668"/>
    </location>
</feature>
<reference evidence="9" key="2">
    <citation type="journal article" name="Front. Microbiol.">
        <title>Degradative Capacity of Two Strains of Rhodonia placenta: From Phenotype to Genotype.</title>
        <authorList>
            <person name="Kolle M."/>
            <person name="Horta M.A.C."/>
            <person name="Nowrousian M."/>
            <person name="Ohm R.A."/>
            <person name="Benz J.P."/>
            <person name="Pilgard A."/>
        </authorList>
    </citation>
    <scope>NUCLEOTIDE SEQUENCE</scope>
    <source>
        <strain evidence="9">FPRL280</strain>
    </source>
</reference>
<accession>A0A8H7P996</accession>
<dbReference type="GO" id="GO:0140658">
    <property type="term" value="F:ATP-dependent chromatin remodeler activity"/>
    <property type="evidence" value="ECO:0007669"/>
    <property type="project" value="TreeGrafter"/>
</dbReference>
<name>A0A8H7P996_9APHY</name>
<dbReference type="InterPro" id="IPR038718">
    <property type="entry name" value="SNF2-like_sf"/>
</dbReference>
<dbReference type="CDD" id="cd18793">
    <property type="entry name" value="SF2_C_SNF"/>
    <property type="match status" value="1"/>
</dbReference>
<feature type="compositionally biased region" description="Basic residues" evidence="6">
    <location>
        <begin position="217"/>
        <end position="229"/>
    </location>
</feature>
<dbReference type="GO" id="GO:0003682">
    <property type="term" value="F:chromatin binding"/>
    <property type="evidence" value="ECO:0007669"/>
    <property type="project" value="TreeGrafter"/>
</dbReference>
<feature type="domain" description="Helicase ATP-binding" evidence="7">
    <location>
        <begin position="797"/>
        <end position="974"/>
    </location>
</feature>
<keyword evidence="4" id="KW-0067">ATP-binding</keyword>
<feature type="region of interest" description="Disordered" evidence="6">
    <location>
        <begin position="589"/>
        <end position="608"/>
    </location>
</feature>
<dbReference type="SUPFAM" id="SSF52540">
    <property type="entry name" value="P-loop containing nucleoside triphosphate hydrolases"/>
    <property type="match status" value="2"/>
</dbReference>
<feature type="compositionally biased region" description="Polar residues" evidence="6">
    <location>
        <begin position="345"/>
        <end position="355"/>
    </location>
</feature>
<feature type="region of interest" description="Disordered" evidence="6">
    <location>
        <begin position="1369"/>
        <end position="1436"/>
    </location>
</feature>
<dbReference type="InterPro" id="IPR000330">
    <property type="entry name" value="SNF2_N"/>
</dbReference>
<dbReference type="InterPro" id="IPR049730">
    <property type="entry name" value="SNF2/RAD54-like_C"/>
</dbReference>
<evidence type="ECO:0000256" key="3">
    <source>
        <dbReference type="ARBA" id="ARBA00022801"/>
    </source>
</evidence>
<evidence type="ECO:0008006" key="11">
    <source>
        <dbReference type="Google" id="ProtNLM"/>
    </source>
</evidence>
<dbReference type="InterPro" id="IPR014001">
    <property type="entry name" value="Helicase_ATP-bd"/>
</dbReference>
<feature type="region of interest" description="Disordered" evidence="6">
    <location>
        <begin position="1452"/>
        <end position="1495"/>
    </location>
</feature>
<dbReference type="GO" id="GO:0005524">
    <property type="term" value="F:ATP binding"/>
    <property type="evidence" value="ECO:0007669"/>
    <property type="project" value="UniProtKB-KW"/>
</dbReference>
<feature type="compositionally biased region" description="Basic residues" evidence="6">
    <location>
        <begin position="1399"/>
        <end position="1408"/>
    </location>
</feature>
<comment type="subcellular location">
    <subcellularLocation>
        <location evidence="1">Nucleus</location>
    </subcellularLocation>
</comment>
<feature type="compositionally biased region" description="Basic residues" evidence="6">
    <location>
        <begin position="630"/>
        <end position="640"/>
    </location>
</feature>
<keyword evidence="2" id="KW-0547">Nucleotide-binding</keyword>
<dbReference type="SMART" id="SM00487">
    <property type="entry name" value="DEXDc"/>
    <property type="match status" value="1"/>
</dbReference>
<evidence type="ECO:0000256" key="1">
    <source>
        <dbReference type="ARBA" id="ARBA00004123"/>
    </source>
</evidence>
<evidence type="ECO:0000256" key="6">
    <source>
        <dbReference type="SAM" id="MobiDB-lite"/>
    </source>
</evidence>
<feature type="compositionally biased region" description="Acidic residues" evidence="6">
    <location>
        <begin position="157"/>
        <end position="168"/>
    </location>
</feature>
<proteinExistence type="predicted"/>
<feature type="domain" description="Helicase C-terminal" evidence="8">
    <location>
        <begin position="1112"/>
        <end position="1268"/>
    </location>
</feature>
<sequence>MPSDVDEFDDDEIDSVVGEYREGRQLYYFVKYSDGIAYKRLAVKFRMRHPVFVERYEQKKAKGTLLPFDPSATYVHYHSRVRLPVKLKGKETRRRRERSNSDELAMSIPSDDSDDNVRRSNAKRVTRAAAGTSTNNARPLPFSPKKMPSIKSYFLPDSDEFDSTDSEVQEVPQPTRRSTRSKKTVRTNLDDNDFVDDADGVDSDEFDDEDSSYSKPKAPKQKKIVRGKASRPAYGRFRVIADMELDEQEDPDTAPLRAHRKTCEKCHKKPAHQLLLDARKPKKGRKKKKGSDEEAEDDEQRLTALGGWVRCLKCPVAAHWGCLAKTQRDEILKAALDRDKAEWQAAQTAQNQPGESANPAKAPLEPMKRPNLTPYQTTEFICGSCMKGGVCMSCREVAIRADDVLHPKPKQNGVPVGHTPAELVFRCVTCKRIAHYAHLPVPPDHDDSPEDVSAVQLAEHYQENNHWQCADCISYVYTVDHILAWRPYPENAVEPVREAGEPINHKQMLPREYLIKWTDRSYRRTSWVPHGWLLATNTARLRNFLQSGSKVPLLPEAPSEGQVEGDESGAIPFLVGGETENDASAQLQTNESSALQPNPDAERKIPPAWKTTDRVLDVLFWYPEKRVHNKSKKKHQRRSNARRDESDEEGDPEKAAVEKEHQAVYTAGEQPSDDLTETIDNYTDRTRRSLRIEDIDRVVWVFTKWDGLGYEDASWDSPPLQGEAGYTAFQNAFERFVAAQELHVPKLSSAEAKAFDGRPQNAWRKKWAFTVEEQPQLGQSPQLKLMPFQVDGVNWLCDNWWNHQNCILADEMGLGKTVQIATFIGHTVGHHQANPVLVVVPNSTITNWVREFERWAPELRVVPFYGEAKARDIIKRYELFHHHQKPRTTGAKFHVLVTTYEMITNPREFTPVFKNVPRWEILVVDEGQRLKSDDSMIFKKLKELNTIHRVIMTGTPLNNNIRELFTLMNFLDPGGWSDLDALAKEYEELSEDSIKELHARLKPYFLRRIKSEVLQLPPKNEVIVPVSMSPLQREVYRSILSQNLGILRNLVERSVGSSVSAAVSKSNMNNILMQLRKCLQHPYLVSEEIEPKGLSNEEAHAKLIDASSKMGLLKSLLPKLRERGHRVLLFSQFAIALNIIEDFLIGEGDKYLRLDGSTKQADRQKGMDEFNKPGSDVFIYLLTTRAGGVGINLWTADTVIIFDPDFNPHQLDLIMSQAIARAHRYGQKKTCLVFKLMVKGSAEDKIMQTGKKKLVLDHLIVQKMDDEEGSKEDVQSILMFGAQALFEDEQDVEKRQIHYSDHDIDKLIERTEKEGDEVESTSASGNTFSFAKVWSADKDSLEEIPEEGPDTADQVDSWAQTLERIAAERTKVQAQETTGRGARRRAAAVFPQSQTQDKPKRRGRKKQSKSQVSDDSDVYAGPEPGVSDSEGSSTGHATSMLAEDLATIAPAMSSSPKAQSTKIAVGRPRSPKPSSSKHFSPSSANTLKNLPQPLSPILNTVDPPCGLCGGQHGGEQCYMTNSPENLAEYRLMLILHAGDEPLEDRRAAIQAIDEALYKRGMIHLIYGQPLHLVEHPPKDQDPPPRKRSKQEGSNGSSLSLSTVRKTNERPGSAQAGGSKMTAAPLLRPQGIPSPAFPVADNAQNLYKTSASNPTASSSKRPVSPSANLPTKKKKINDNDPVCVVCGQSPHHLVKDCPLVMEGPKAYVG</sequence>
<dbReference type="GO" id="GO:0005634">
    <property type="term" value="C:nucleus"/>
    <property type="evidence" value="ECO:0007669"/>
    <property type="project" value="UniProtKB-SubCell"/>
</dbReference>
<protein>
    <recommendedName>
        <fullName evidence="11">Chromatin remodeling factor mit1</fullName>
    </recommendedName>
</protein>
<dbReference type="PROSITE" id="PS51194">
    <property type="entry name" value="HELICASE_CTER"/>
    <property type="match status" value="1"/>
</dbReference>
<evidence type="ECO:0000256" key="2">
    <source>
        <dbReference type="ARBA" id="ARBA00022741"/>
    </source>
</evidence>
<feature type="compositionally biased region" description="Polar residues" evidence="6">
    <location>
        <begin position="1591"/>
        <end position="1604"/>
    </location>
</feature>
<keyword evidence="3" id="KW-0378">Hydrolase</keyword>
<gene>
    <name evidence="9" type="ORF">IEO21_01741</name>
</gene>
<feature type="compositionally biased region" description="Basic residues" evidence="6">
    <location>
        <begin position="86"/>
        <end position="97"/>
    </location>
</feature>
<dbReference type="InterPro" id="IPR001650">
    <property type="entry name" value="Helicase_C-like"/>
</dbReference>
<dbReference type="Pfam" id="PF23615">
    <property type="entry name" value="Chromo_MIT1"/>
    <property type="match status" value="1"/>
</dbReference>
<dbReference type="GO" id="GO:0000785">
    <property type="term" value="C:chromatin"/>
    <property type="evidence" value="ECO:0007669"/>
    <property type="project" value="TreeGrafter"/>
</dbReference>
<feature type="compositionally biased region" description="Low complexity" evidence="6">
    <location>
        <begin position="1472"/>
        <end position="1483"/>
    </location>
</feature>
<evidence type="ECO:0000313" key="10">
    <source>
        <dbReference type="Proteomes" id="UP000639403"/>
    </source>
</evidence>
<dbReference type="InterPro" id="IPR056616">
    <property type="entry name" value="Chromo_MIT1"/>
</dbReference>
<dbReference type="GO" id="GO:0042393">
    <property type="term" value="F:histone binding"/>
    <property type="evidence" value="ECO:0007669"/>
    <property type="project" value="TreeGrafter"/>
</dbReference>
<dbReference type="EMBL" id="JADOXO010000014">
    <property type="protein sequence ID" value="KAF9819880.1"/>
    <property type="molecule type" value="Genomic_DNA"/>
</dbReference>
<comment type="caution">
    <text evidence="9">The sequence shown here is derived from an EMBL/GenBank/DDBJ whole genome shotgun (WGS) entry which is preliminary data.</text>
</comment>
<evidence type="ECO:0000313" key="9">
    <source>
        <dbReference type="EMBL" id="KAF9819880.1"/>
    </source>
</evidence>
<feature type="region of interest" description="Disordered" evidence="6">
    <location>
        <begin position="260"/>
        <end position="299"/>
    </location>
</feature>
<feature type="compositionally biased region" description="Acidic residues" evidence="6">
    <location>
        <begin position="190"/>
        <end position="211"/>
    </location>
</feature>
<dbReference type="Proteomes" id="UP000639403">
    <property type="component" value="Unassembled WGS sequence"/>
</dbReference>
<dbReference type="InterPro" id="IPR016197">
    <property type="entry name" value="Chromo-like_dom_sf"/>
</dbReference>
<reference evidence="9" key="1">
    <citation type="submission" date="2020-11" db="EMBL/GenBank/DDBJ databases">
        <authorList>
            <person name="Koelle M."/>
            <person name="Horta M.A.C."/>
            <person name="Nowrousian M."/>
            <person name="Ohm R.A."/>
            <person name="Benz P."/>
            <person name="Pilgard A."/>
        </authorList>
    </citation>
    <scope>NUCLEOTIDE SEQUENCE</scope>
    <source>
        <strain evidence="9">FPRL280</strain>
    </source>
</reference>